<feature type="domain" description="LicD/FKTN/FKRP nucleotidyltransferase" evidence="1">
    <location>
        <begin position="187"/>
        <end position="221"/>
    </location>
</feature>
<organism evidence="2 3">
    <name type="scientific">Clonorchis sinensis</name>
    <name type="common">Chinese liver fluke</name>
    <dbReference type="NCBI Taxonomy" id="79923"/>
    <lineage>
        <taxon>Eukaryota</taxon>
        <taxon>Metazoa</taxon>
        <taxon>Spiralia</taxon>
        <taxon>Lophotrochozoa</taxon>
        <taxon>Platyhelminthes</taxon>
        <taxon>Trematoda</taxon>
        <taxon>Digenea</taxon>
        <taxon>Opisthorchiida</taxon>
        <taxon>Opisthorchiata</taxon>
        <taxon>Opisthorchiidae</taxon>
        <taxon>Clonorchis</taxon>
    </lineage>
</organism>
<evidence type="ECO:0000313" key="3">
    <source>
        <dbReference type="Proteomes" id="UP000286415"/>
    </source>
</evidence>
<dbReference type="STRING" id="79923.A0A419PNT1"/>
<dbReference type="EMBL" id="NIRI02000042">
    <property type="protein sequence ID" value="KAG5450849.1"/>
    <property type="molecule type" value="Genomic_DNA"/>
</dbReference>
<reference evidence="2 3" key="2">
    <citation type="journal article" date="2021" name="Genomics">
        <title>High-quality reference genome for Clonorchis sinensis.</title>
        <authorList>
            <person name="Young N.D."/>
            <person name="Stroehlein A.J."/>
            <person name="Kinkar L."/>
            <person name="Wang T."/>
            <person name="Sohn W.M."/>
            <person name="Chang B.C.H."/>
            <person name="Kaur P."/>
            <person name="Weisz D."/>
            <person name="Dudchenko O."/>
            <person name="Aiden E.L."/>
            <person name="Korhonen P.K."/>
            <person name="Gasser R.B."/>
        </authorList>
    </citation>
    <scope>NUCLEOTIDE SEQUENCE [LARGE SCALE GENOMIC DNA]</scope>
    <source>
        <strain evidence="2">Cs-k2</strain>
    </source>
</reference>
<proteinExistence type="predicted"/>
<dbReference type="Proteomes" id="UP000286415">
    <property type="component" value="Unassembled WGS sequence"/>
</dbReference>
<protein>
    <recommendedName>
        <fullName evidence="1">LicD/FKTN/FKRP nucleotidyltransferase domain-containing protein</fullName>
    </recommendedName>
</protein>
<dbReference type="InParanoid" id="A0A419PNT1"/>
<reference evidence="2 3" key="1">
    <citation type="journal article" date="2018" name="Biotechnol. Adv.">
        <title>Improved genomic resources and new bioinformatic workflow for the carcinogenic parasite Clonorchis sinensis: Biotechnological implications.</title>
        <authorList>
            <person name="Wang D."/>
            <person name="Korhonen P.K."/>
            <person name="Gasser R.B."/>
            <person name="Young N.D."/>
        </authorList>
    </citation>
    <scope>NUCLEOTIDE SEQUENCE [LARGE SCALE GENOMIC DNA]</scope>
    <source>
        <strain evidence="2">Cs-k2</strain>
    </source>
</reference>
<gene>
    <name evidence="2" type="ORF">CSKR_110127</name>
</gene>
<dbReference type="InterPro" id="IPR052613">
    <property type="entry name" value="LicD_transferase"/>
</dbReference>
<dbReference type="Pfam" id="PF04991">
    <property type="entry name" value="LicD"/>
    <property type="match status" value="1"/>
</dbReference>
<dbReference type="PANTHER" id="PTHR13627">
    <property type="entry name" value="FUKUTIN RELATED PROTEIN"/>
    <property type="match status" value="1"/>
</dbReference>
<accession>A0A419PNT1</accession>
<sequence length="381" mass="44100">MRFGIINVVLSVLALCAFWIYHGTNKWDEKTVTHHTYGFVYHAQETNGEFRLHSNDLTKWIAEMNDERLKNSSVRLSLLTIFAALCNLTKYDSYNPAFEFCCGHIQKYLNKLDLIWCLQSMGHIGTVPIVREVWNGTRSLPLYPPKYNNSMVYREDVQLSDGVTDCHVDLPRRENMYQLFLKWIQMAEKHKIVWWLTYGSLLGSVRHKDFIPYDHDTDVAVLGSYETIVRELSVTWKDATYEQPFLIARHCRIDHGMSLNCRGIPGHFHGDPCVFCAPVARIISGPYMYFDVFLVHAKVVVDENNANETRVGLLDESVESEWKKRLSYSLNDVFPLSICTYMGLNVPCPRNPDSILAHVYGKDYMKPQKLCDQRSGIWHSV</sequence>
<dbReference type="PANTHER" id="PTHR13627:SF35">
    <property type="entry name" value="LICD FAMILY PROTEIN"/>
    <property type="match status" value="1"/>
</dbReference>
<name>A0A419PNT1_CLOSI</name>
<comment type="caution">
    <text evidence="2">The sequence shown here is derived from an EMBL/GenBank/DDBJ whole genome shotgun (WGS) entry which is preliminary data.</text>
</comment>
<evidence type="ECO:0000313" key="2">
    <source>
        <dbReference type="EMBL" id="KAG5450849.1"/>
    </source>
</evidence>
<dbReference type="AlphaFoldDB" id="A0A419PNT1"/>
<dbReference type="InterPro" id="IPR007074">
    <property type="entry name" value="LicD/FKTN/FKRP_NTP_transf"/>
</dbReference>
<keyword evidence="3" id="KW-1185">Reference proteome</keyword>
<dbReference type="GO" id="GO:0009100">
    <property type="term" value="P:glycoprotein metabolic process"/>
    <property type="evidence" value="ECO:0007669"/>
    <property type="project" value="UniProtKB-ARBA"/>
</dbReference>
<evidence type="ECO:0000259" key="1">
    <source>
        <dbReference type="Pfam" id="PF04991"/>
    </source>
</evidence>
<dbReference type="OrthoDB" id="444255at2759"/>